<dbReference type="EMBL" id="JBBPHU010000004">
    <property type="protein sequence ID" value="KAK7519007.1"/>
    <property type="molecule type" value="Genomic_DNA"/>
</dbReference>
<evidence type="ECO:0000313" key="5">
    <source>
        <dbReference type="EMBL" id="KAK7519007.1"/>
    </source>
</evidence>
<comment type="caution">
    <text evidence="5">The sequence shown here is derived from an EMBL/GenBank/DDBJ whole genome shotgun (WGS) entry which is preliminary data.</text>
</comment>
<reference evidence="5 6" key="1">
    <citation type="submission" date="2024-04" db="EMBL/GenBank/DDBJ databases">
        <title>Phyllosticta paracitricarpa is synonymous to the EU quarantine fungus P. citricarpa based on phylogenomic analyses.</title>
        <authorList>
            <consortium name="Lawrence Berkeley National Laboratory"/>
            <person name="Van Ingen-Buijs V.A."/>
            <person name="Van Westerhoven A.C."/>
            <person name="Haridas S."/>
            <person name="Skiadas P."/>
            <person name="Martin F."/>
            <person name="Groenewald J.Z."/>
            <person name="Crous P.W."/>
            <person name="Seidl M.F."/>
        </authorList>
    </citation>
    <scope>NUCLEOTIDE SEQUENCE [LARGE SCALE GENOMIC DNA]</scope>
    <source>
        <strain evidence="5 6">CBS 123371</strain>
    </source>
</reference>
<dbReference type="PANTHER" id="PTHR24107">
    <property type="entry name" value="YNEIN REGULATORY COMPLEX SUBUNIT 5"/>
    <property type="match status" value="1"/>
</dbReference>
<dbReference type="SUPFAM" id="SSF52047">
    <property type="entry name" value="RNI-like"/>
    <property type="match status" value="1"/>
</dbReference>
<proteinExistence type="predicted"/>
<feature type="region of interest" description="Disordered" evidence="4">
    <location>
        <begin position="444"/>
        <end position="470"/>
    </location>
</feature>
<feature type="compositionally biased region" description="Low complexity" evidence="4">
    <location>
        <begin position="454"/>
        <end position="464"/>
    </location>
</feature>
<organism evidence="5 6">
    <name type="scientific">Phyllosticta citriasiana</name>
    <dbReference type="NCBI Taxonomy" id="595635"/>
    <lineage>
        <taxon>Eukaryota</taxon>
        <taxon>Fungi</taxon>
        <taxon>Dikarya</taxon>
        <taxon>Ascomycota</taxon>
        <taxon>Pezizomycotina</taxon>
        <taxon>Dothideomycetes</taxon>
        <taxon>Dothideomycetes incertae sedis</taxon>
        <taxon>Botryosphaeriales</taxon>
        <taxon>Phyllostictaceae</taxon>
        <taxon>Phyllosticta</taxon>
    </lineage>
</organism>
<comment type="subcellular location">
    <subcellularLocation>
        <location evidence="1">Cytoplasm</location>
        <location evidence="1">Cytoskeleton</location>
    </subcellularLocation>
</comment>
<sequence>MKLNYKNRKSDGPKLGQIVTKDLRKQTKQCFAKPTPRPEVSPLILELPGKNLTDEGCLFMIEGLAETLEARGGVSANRLEELHLSGNKLTTSSLRALAKIIKLAELELLDLDLSNNSITVKNDQEALDLTFFLESIRNCRVLRRLNLSHNDMSGPRAFESLARVYAKQPVVEPLELDEWMGSDTSDEDKATDADSTGTLTERTRKLSLCAEHMSQGTYLKRRQGLRAVPYIILNDCSLTDSGALFLSYALEKHYFPPQLMCPLKAGPQATQLDDYQDKSGCWGIVYLPNDALTDIGLNLLDKAEDARREFTGIEEGMAYIPGNGSQESFVMVNGQQPDEDEGFTPLSRDALRRMSNALDHLRRRPTQDHRKHSVGLDIENYRKKIQRSTLEQCGYDSVDLWRSALKMLAYARVMFNHAQDEHSPLPVVDRLPIIQLMDTHMNGPCTTASSQEDAPPAATTASSANSESKPLHTTYPVLQCKGARSICQRTTIPTILEENDGFERDPNLLGELPEDLWQGITLLAAGGADILSEQQQKAVIYYARDKTSDELEKGDLGKPEAAQLWWILQRMGCLAYEMRT</sequence>
<protein>
    <recommendedName>
        <fullName evidence="7">Leucine rich repeat protein</fullName>
    </recommendedName>
</protein>
<evidence type="ECO:0000256" key="3">
    <source>
        <dbReference type="ARBA" id="ARBA00023212"/>
    </source>
</evidence>
<dbReference type="Proteomes" id="UP001363622">
    <property type="component" value="Unassembled WGS sequence"/>
</dbReference>
<dbReference type="InterPro" id="IPR032675">
    <property type="entry name" value="LRR_dom_sf"/>
</dbReference>
<evidence type="ECO:0000256" key="1">
    <source>
        <dbReference type="ARBA" id="ARBA00004245"/>
    </source>
</evidence>
<dbReference type="InterPro" id="IPR052410">
    <property type="entry name" value="DRC5"/>
</dbReference>
<keyword evidence="3" id="KW-0206">Cytoskeleton</keyword>
<feature type="region of interest" description="Disordered" evidence="4">
    <location>
        <begin position="179"/>
        <end position="198"/>
    </location>
</feature>
<dbReference type="PANTHER" id="PTHR24107:SF2">
    <property type="entry name" value="NLR FAMILY CARD DOMAIN CONTAINING 3"/>
    <property type="match status" value="1"/>
</dbReference>
<gene>
    <name evidence="5" type="ORF">IWZ03DRAFT_161984</name>
</gene>
<dbReference type="Gene3D" id="3.80.10.10">
    <property type="entry name" value="Ribonuclease Inhibitor"/>
    <property type="match status" value="1"/>
</dbReference>
<evidence type="ECO:0000256" key="2">
    <source>
        <dbReference type="ARBA" id="ARBA00022490"/>
    </source>
</evidence>
<evidence type="ECO:0000313" key="6">
    <source>
        <dbReference type="Proteomes" id="UP001363622"/>
    </source>
</evidence>
<evidence type="ECO:0000256" key="4">
    <source>
        <dbReference type="SAM" id="MobiDB-lite"/>
    </source>
</evidence>
<evidence type="ECO:0008006" key="7">
    <source>
        <dbReference type="Google" id="ProtNLM"/>
    </source>
</evidence>
<dbReference type="Pfam" id="PF13516">
    <property type="entry name" value="LRR_6"/>
    <property type="match status" value="2"/>
</dbReference>
<keyword evidence="6" id="KW-1185">Reference proteome</keyword>
<accession>A0ABR1KQD0</accession>
<keyword evidence="2" id="KW-0963">Cytoplasm</keyword>
<name>A0ABR1KQD0_9PEZI</name>
<dbReference type="InterPro" id="IPR001611">
    <property type="entry name" value="Leu-rich_rpt"/>
</dbReference>